<keyword evidence="1 4" id="KW-0808">Transferase</keyword>
<dbReference type="Proteomes" id="UP000275663">
    <property type="component" value="Chromosome"/>
</dbReference>
<gene>
    <name evidence="4" type="ORF">EJN92_20440</name>
</gene>
<dbReference type="EMBL" id="CP034464">
    <property type="protein sequence ID" value="AZP14158.1"/>
    <property type="molecule type" value="Genomic_DNA"/>
</dbReference>
<keyword evidence="5" id="KW-1185">Reference proteome</keyword>
<organism evidence="4 5">
    <name type="scientific">Undibacterium parvum</name>
    <dbReference type="NCBI Taxonomy" id="401471"/>
    <lineage>
        <taxon>Bacteria</taxon>
        <taxon>Pseudomonadati</taxon>
        <taxon>Pseudomonadota</taxon>
        <taxon>Betaproteobacteria</taxon>
        <taxon>Burkholderiales</taxon>
        <taxon>Oxalobacteraceae</taxon>
        <taxon>Undibacterium</taxon>
    </lineage>
</organism>
<evidence type="ECO:0000256" key="1">
    <source>
        <dbReference type="ARBA" id="ARBA00022679"/>
    </source>
</evidence>
<dbReference type="Gene3D" id="3.40.630.30">
    <property type="match status" value="1"/>
</dbReference>
<dbReference type="PROSITE" id="PS51186">
    <property type="entry name" value="GNAT"/>
    <property type="match status" value="1"/>
</dbReference>
<dbReference type="PANTHER" id="PTHR43877">
    <property type="entry name" value="AMINOALKYLPHOSPHONATE N-ACETYLTRANSFERASE-RELATED-RELATED"/>
    <property type="match status" value="1"/>
</dbReference>
<name>A0A3S9HPW3_9BURK</name>
<dbReference type="CDD" id="cd04301">
    <property type="entry name" value="NAT_SF"/>
    <property type="match status" value="1"/>
</dbReference>
<dbReference type="InterPro" id="IPR050832">
    <property type="entry name" value="Bact_Acetyltransf"/>
</dbReference>
<sequence length="153" mass="17399">MNQKLQVRAVCQDDYPEWKILWDGYNAFYGRHGETALAPELTQMAWSRFFENNEPVHALVAVEAGQIVGLAHYLFHRNIRKFAPDCYLQDLFTAETARGKGVGRALILAVAQQATQAGSDLYWHTHLENTRARALYDQVARHSGFIVYSKTKG</sequence>
<dbReference type="PANTHER" id="PTHR43877:SF2">
    <property type="entry name" value="AMINOALKYLPHOSPHONATE N-ACETYLTRANSFERASE-RELATED"/>
    <property type="match status" value="1"/>
</dbReference>
<evidence type="ECO:0000256" key="2">
    <source>
        <dbReference type="ARBA" id="ARBA00023315"/>
    </source>
</evidence>
<protein>
    <submittedName>
        <fullName evidence="4">GNAT family N-acetyltransferase</fullName>
    </submittedName>
</protein>
<dbReference type="OrthoDB" id="5295305at2"/>
<dbReference type="GO" id="GO:0016747">
    <property type="term" value="F:acyltransferase activity, transferring groups other than amino-acyl groups"/>
    <property type="evidence" value="ECO:0007669"/>
    <property type="project" value="InterPro"/>
</dbReference>
<feature type="domain" description="N-acetyltransferase" evidence="3">
    <location>
        <begin position="5"/>
        <end position="153"/>
    </location>
</feature>
<dbReference type="KEGG" id="upv:EJN92_20440"/>
<keyword evidence="2" id="KW-0012">Acyltransferase</keyword>
<accession>A0A3S9HPW3</accession>
<dbReference type="SUPFAM" id="SSF55729">
    <property type="entry name" value="Acyl-CoA N-acyltransferases (Nat)"/>
    <property type="match status" value="1"/>
</dbReference>
<dbReference type="Pfam" id="PF00583">
    <property type="entry name" value="Acetyltransf_1"/>
    <property type="match status" value="1"/>
</dbReference>
<evidence type="ECO:0000313" key="5">
    <source>
        <dbReference type="Proteomes" id="UP000275663"/>
    </source>
</evidence>
<dbReference type="InterPro" id="IPR000182">
    <property type="entry name" value="GNAT_dom"/>
</dbReference>
<proteinExistence type="predicted"/>
<dbReference type="InterPro" id="IPR016181">
    <property type="entry name" value="Acyl_CoA_acyltransferase"/>
</dbReference>
<dbReference type="AlphaFoldDB" id="A0A3S9HPW3"/>
<evidence type="ECO:0000313" key="4">
    <source>
        <dbReference type="EMBL" id="AZP14158.1"/>
    </source>
</evidence>
<evidence type="ECO:0000259" key="3">
    <source>
        <dbReference type="PROSITE" id="PS51186"/>
    </source>
</evidence>
<dbReference type="RefSeq" id="WP_126129519.1">
    <property type="nucleotide sequence ID" value="NZ_CP034464.1"/>
</dbReference>
<reference evidence="4 5" key="1">
    <citation type="journal article" date="2011" name="Int. J. Syst. Evol. Microbiol.">
        <title>Description of Undibacterium oligocarboniphilum sp. nov., isolated from purified water, and Undibacterium pigrum strain CCUG 49012 as the type strain of Undibacterium parvum sp. nov., and emended descriptions of the genus Undibacterium and the species Undibacterium pigrum.</title>
        <authorList>
            <person name="Eder W."/>
            <person name="Wanner G."/>
            <person name="Ludwig W."/>
            <person name="Busse H.J."/>
            <person name="Ziemke-Kageler F."/>
            <person name="Lang E."/>
        </authorList>
    </citation>
    <scope>NUCLEOTIDE SEQUENCE [LARGE SCALE GENOMIC DNA]</scope>
    <source>
        <strain evidence="4 5">DSM 23061</strain>
    </source>
</reference>